<protein>
    <submittedName>
        <fullName evidence="3">Chemotaxis protein</fullName>
    </submittedName>
</protein>
<proteinExistence type="predicted"/>
<feature type="region of interest" description="Disordered" evidence="2">
    <location>
        <begin position="1"/>
        <end position="32"/>
    </location>
</feature>
<evidence type="ECO:0000313" key="3">
    <source>
        <dbReference type="EMBL" id="QVW25734.1"/>
    </source>
</evidence>
<keyword evidence="4" id="KW-1185">Reference proteome</keyword>
<feature type="coiled-coil region" evidence="1">
    <location>
        <begin position="71"/>
        <end position="105"/>
    </location>
</feature>
<evidence type="ECO:0000256" key="1">
    <source>
        <dbReference type="SAM" id="Coils"/>
    </source>
</evidence>
<gene>
    <name evidence="3" type="ORF">KJF94_09405</name>
</gene>
<organism evidence="3 4">
    <name type="scientific">Pseudomonas hormoni</name>
    <dbReference type="NCBI Taxonomy" id="3093767"/>
    <lineage>
        <taxon>Bacteria</taxon>
        <taxon>Pseudomonadati</taxon>
        <taxon>Pseudomonadota</taxon>
        <taxon>Gammaproteobacteria</taxon>
        <taxon>Pseudomonadales</taxon>
        <taxon>Pseudomonadaceae</taxon>
        <taxon>Pseudomonas</taxon>
    </lineage>
</organism>
<reference evidence="3 4" key="1">
    <citation type="submission" date="2021-05" db="EMBL/GenBank/DDBJ databases">
        <title>Complete genome of the cytokinin-producing biocontrol strain Pseudomonas fluorescens G20-18.</title>
        <authorList>
            <person name="Nielsen T.K."/>
            <person name="Mekureyaw M.F."/>
            <person name="Hansen L.H."/>
            <person name="Nicolaisen M.H."/>
            <person name="Roitsch T.G."/>
            <person name="Hennessy R.C."/>
        </authorList>
    </citation>
    <scope>NUCLEOTIDE SEQUENCE [LARGE SCALE GENOMIC DNA]</scope>
    <source>
        <strain evidence="3 4">G20-18</strain>
    </source>
</reference>
<dbReference type="Proteomes" id="UP000681155">
    <property type="component" value="Chromosome"/>
</dbReference>
<name>A0ABX8F1E8_9PSED</name>
<dbReference type="EMBL" id="CP075566">
    <property type="protein sequence ID" value="QVW25734.1"/>
    <property type="molecule type" value="Genomic_DNA"/>
</dbReference>
<dbReference type="RefSeq" id="WP_214382831.1">
    <property type="nucleotide sequence ID" value="NZ_CP075566.1"/>
</dbReference>
<accession>A0ABX8F1E8</accession>
<evidence type="ECO:0000256" key="2">
    <source>
        <dbReference type="SAM" id="MobiDB-lite"/>
    </source>
</evidence>
<feature type="region of interest" description="Disordered" evidence="2">
    <location>
        <begin position="45"/>
        <end position="66"/>
    </location>
</feature>
<evidence type="ECO:0000313" key="4">
    <source>
        <dbReference type="Proteomes" id="UP000681155"/>
    </source>
</evidence>
<keyword evidence="1" id="KW-0175">Coiled coil</keyword>
<feature type="compositionally biased region" description="Polar residues" evidence="2">
    <location>
        <begin position="1"/>
        <end position="15"/>
    </location>
</feature>
<sequence length="156" mass="16701">MQINSATLASTSILEPSTAVRSVPTDASGDSDLAEVTVGVKVTLSAEGSAKASSESKKNADIDTSNLPDGVKKILKAIRDIQEKIQKKMEELDAIKNDHMLSEKEREGKVQGILGELGVLTSQLATTTNDLHRTENEMKLSASMKKLSSYLSAPKD</sequence>